<evidence type="ECO:0000256" key="7">
    <source>
        <dbReference type="ARBA" id="ARBA00023242"/>
    </source>
</evidence>
<dbReference type="GO" id="GO:0005634">
    <property type="term" value="C:nucleus"/>
    <property type="evidence" value="ECO:0007669"/>
    <property type="project" value="UniProtKB-SubCell"/>
</dbReference>
<evidence type="ECO:0000256" key="2">
    <source>
        <dbReference type="ARBA" id="ARBA00005816"/>
    </source>
</evidence>
<feature type="region of interest" description="Disordered" evidence="10">
    <location>
        <begin position="17"/>
        <end position="83"/>
    </location>
</feature>
<keyword evidence="7" id="KW-0539">Nucleus</keyword>
<dbReference type="PANTHER" id="PTHR45884">
    <property type="entry name" value="N-ACETYLTRANSFERASE ECO"/>
    <property type="match status" value="1"/>
</dbReference>
<accession>A0AAV2F9P6</accession>
<evidence type="ECO:0000256" key="10">
    <source>
        <dbReference type="SAM" id="MobiDB-lite"/>
    </source>
</evidence>
<evidence type="ECO:0000256" key="8">
    <source>
        <dbReference type="ARBA" id="ARBA00023306"/>
    </source>
</evidence>
<evidence type="ECO:0000256" key="9">
    <source>
        <dbReference type="ARBA" id="ARBA00023315"/>
    </source>
</evidence>
<evidence type="ECO:0000256" key="5">
    <source>
        <dbReference type="ARBA" id="ARBA00022771"/>
    </source>
</evidence>
<evidence type="ECO:0000256" key="4">
    <source>
        <dbReference type="ARBA" id="ARBA00022723"/>
    </source>
</evidence>
<feature type="domain" description="N-acetyltransferase ESCO zinc-finger" evidence="11">
    <location>
        <begin position="91"/>
        <end position="130"/>
    </location>
</feature>
<evidence type="ECO:0000259" key="11">
    <source>
        <dbReference type="Pfam" id="PF13878"/>
    </source>
</evidence>
<name>A0AAV2F9P6_9ROSI</name>
<keyword evidence="4" id="KW-0479">Metal-binding</keyword>
<dbReference type="Pfam" id="PF13880">
    <property type="entry name" value="Acetyltransf_13"/>
    <property type="match status" value="1"/>
</dbReference>
<dbReference type="InterPro" id="IPR028005">
    <property type="entry name" value="AcTrfase_ESCO_Znf_dom"/>
</dbReference>
<keyword evidence="6" id="KW-0862">Zinc</keyword>
<evidence type="ECO:0000256" key="1">
    <source>
        <dbReference type="ARBA" id="ARBA00004123"/>
    </source>
</evidence>
<proteinExistence type="inferred from homology"/>
<evidence type="ECO:0000259" key="12">
    <source>
        <dbReference type="Pfam" id="PF13880"/>
    </source>
</evidence>
<organism evidence="13 14">
    <name type="scientific">Linum trigynum</name>
    <dbReference type="NCBI Taxonomy" id="586398"/>
    <lineage>
        <taxon>Eukaryota</taxon>
        <taxon>Viridiplantae</taxon>
        <taxon>Streptophyta</taxon>
        <taxon>Embryophyta</taxon>
        <taxon>Tracheophyta</taxon>
        <taxon>Spermatophyta</taxon>
        <taxon>Magnoliopsida</taxon>
        <taxon>eudicotyledons</taxon>
        <taxon>Gunneridae</taxon>
        <taxon>Pentapetalae</taxon>
        <taxon>rosids</taxon>
        <taxon>fabids</taxon>
        <taxon>Malpighiales</taxon>
        <taxon>Linaceae</taxon>
        <taxon>Linum</taxon>
    </lineage>
</organism>
<dbReference type="GO" id="GO:0061733">
    <property type="term" value="F:protein-lysine-acetyltransferase activity"/>
    <property type="evidence" value="ECO:0007669"/>
    <property type="project" value="TreeGrafter"/>
</dbReference>
<protein>
    <recommendedName>
        <fullName evidence="15">Protein CHROMOSOME TRANSMISSION FIDELITY 7</fullName>
    </recommendedName>
</protein>
<sequence length="360" mass="39113">MQSKLSSFFKPSFSSSQAAAAAAAPDPPSGDVTTYSRRKAPRSSNGDRRSESARGSGFDLVDASDSGEVCSKPHSRNSGGKVLGKKRSYAQLHLDLGQSDFNLRSCSSCGFHYAAGDDQDEKVHKSFHRNFTHGIPFRGWQNERAVPMACSGGDRIILILNSDPSPHKTKVKDVIKMMEIELHDGWIFHELCKVYLYVSSNRIAGCLVAEPIKEAFKMIYSSSTDKKADSGAIRKYSRSNSGGSLKFGDVIFKREAATKKITAVSSQEMIITGAVVCEEKSVPAACGIRAIWVTLSNRRKGIATQLLDAARESFCEDCKLERSQLAFSPPTSAGRPLACAYVGNEPLLLYKADPIPKADG</sequence>
<keyword evidence="3" id="KW-0808">Transferase</keyword>
<evidence type="ECO:0000256" key="3">
    <source>
        <dbReference type="ARBA" id="ARBA00022679"/>
    </source>
</evidence>
<feature type="domain" description="N-acetyltransferase ESCO acetyl-transferase" evidence="12">
    <location>
        <begin position="282"/>
        <end position="350"/>
    </location>
</feature>
<keyword evidence="14" id="KW-1185">Reference proteome</keyword>
<dbReference type="GO" id="GO:0007064">
    <property type="term" value="P:mitotic sister chromatid cohesion"/>
    <property type="evidence" value="ECO:0007669"/>
    <property type="project" value="TreeGrafter"/>
</dbReference>
<gene>
    <name evidence="13" type="ORF">LTRI10_LOCUS35448</name>
</gene>
<keyword evidence="9" id="KW-0012">Acyltransferase</keyword>
<dbReference type="EMBL" id="OZ034819">
    <property type="protein sequence ID" value="CAL1394984.1"/>
    <property type="molecule type" value="Genomic_DNA"/>
</dbReference>
<dbReference type="InterPro" id="IPR028009">
    <property type="entry name" value="ESCO_Acetyltransf_dom"/>
</dbReference>
<evidence type="ECO:0000313" key="14">
    <source>
        <dbReference type="Proteomes" id="UP001497516"/>
    </source>
</evidence>
<evidence type="ECO:0000313" key="13">
    <source>
        <dbReference type="EMBL" id="CAL1394984.1"/>
    </source>
</evidence>
<dbReference type="Pfam" id="PF13878">
    <property type="entry name" value="zf-C2H2_3"/>
    <property type="match status" value="1"/>
</dbReference>
<evidence type="ECO:0008006" key="15">
    <source>
        <dbReference type="Google" id="ProtNLM"/>
    </source>
</evidence>
<dbReference type="GO" id="GO:0008270">
    <property type="term" value="F:zinc ion binding"/>
    <property type="evidence" value="ECO:0007669"/>
    <property type="project" value="UniProtKB-KW"/>
</dbReference>
<comment type="subcellular location">
    <subcellularLocation>
        <location evidence="1">Nucleus</location>
    </subcellularLocation>
</comment>
<evidence type="ECO:0000256" key="6">
    <source>
        <dbReference type="ARBA" id="ARBA00022833"/>
    </source>
</evidence>
<comment type="similarity">
    <text evidence="2">Belongs to the acetyltransferase family. ECO subfamily.</text>
</comment>
<keyword evidence="5" id="KW-0863">Zinc-finger</keyword>
<dbReference type="PANTHER" id="PTHR45884:SF2">
    <property type="entry name" value="N-ACETYLTRANSFERASE ECO"/>
    <property type="match status" value="1"/>
</dbReference>
<dbReference type="Proteomes" id="UP001497516">
    <property type="component" value="Chromosome 6"/>
</dbReference>
<dbReference type="AlphaFoldDB" id="A0AAV2F9P6"/>
<keyword evidence="8" id="KW-0131">Cell cycle</keyword>
<reference evidence="13 14" key="1">
    <citation type="submission" date="2024-04" db="EMBL/GenBank/DDBJ databases">
        <authorList>
            <person name="Fracassetti M."/>
        </authorList>
    </citation>
    <scope>NUCLEOTIDE SEQUENCE [LARGE SCALE GENOMIC DNA]</scope>
</reference>
<dbReference type="GO" id="GO:0000785">
    <property type="term" value="C:chromatin"/>
    <property type="evidence" value="ECO:0007669"/>
    <property type="project" value="TreeGrafter"/>
</dbReference>